<reference evidence="2" key="1">
    <citation type="submission" date="2015-11" db="EMBL/GenBank/DDBJ databases">
        <title>De novo transcriptome assembly of four potential Pierce s Disease insect vectors from Arizona vineyards.</title>
        <authorList>
            <person name="Tassone E.E."/>
        </authorList>
    </citation>
    <scope>NUCLEOTIDE SEQUENCE</scope>
</reference>
<feature type="compositionally biased region" description="Basic and acidic residues" evidence="1">
    <location>
        <begin position="265"/>
        <end position="276"/>
    </location>
</feature>
<organism evidence="2">
    <name type="scientific">Graphocephala atropunctata</name>
    <dbReference type="NCBI Taxonomy" id="36148"/>
    <lineage>
        <taxon>Eukaryota</taxon>
        <taxon>Metazoa</taxon>
        <taxon>Ecdysozoa</taxon>
        <taxon>Arthropoda</taxon>
        <taxon>Hexapoda</taxon>
        <taxon>Insecta</taxon>
        <taxon>Pterygota</taxon>
        <taxon>Neoptera</taxon>
        <taxon>Paraneoptera</taxon>
        <taxon>Hemiptera</taxon>
        <taxon>Auchenorrhyncha</taxon>
        <taxon>Membracoidea</taxon>
        <taxon>Cicadellidae</taxon>
        <taxon>Cicadellinae</taxon>
        <taxon>Cicadellini</taxon>
        <taxon>Graphocephala</taxon>
    </lineage>
</organism>
<sequence length="276" mass="30757">MSSRTRKILDLAKCANKSLEDDDYSPPEKNINSTLETINVESIDFKSDSFIVNDDGALIPLQTYSEVTVDDSSLMCTNVVAECVMKLPGENEYFPLNSTPGTTNVENSDFQSDIFILNEDGTLMPLQTTGVNSSLPSDSFGNITLDVSEAEALTAVKELTLDETLSTIVDNSYHSSQLNPEFNDINTIVVVAEVHSEPPQNPKPKVSLAKKNVKPFSRRLQEQVENLIEIDQPHTRIDDEEVVEPDRSSIVEDQAPKTKRRKRHQVSEDVKFLPEV</sequence>
<evidence type="ECO:0000313" key="2">
    <source>
        <dbReference type="EMBL" id="JAT29230.1"/>
    </source>
</evidence>
<feature type="compositionally biased region" description="Basic and acidic residues" evidence="1">
    <location>
        <begin position="244"/>
        <end position="256"/>
    </location>
</feature>
<dbReference type="EMBL" id="GEBQ01010747">
    <property type="protein sequence ID" value="JAT29230.1"/>
    <property type="molecule type" value="Transcribed_RNA"/>
</dbReference>
<evidence type="ECO:0000256" key="1">
    <source>
        <dbReference type="SAM" id="MobiDB-lite"/>
    </source>
</evidence>
<proteinExistence type="predicted"/>
<feature type="region of interest" description="Disordered" evidence="1">
    <location>
        <begin position="230"/>
        <end position="276"/>
    </location>
</feature>
<dbReference type="AlphaFoldDB" id="A0A1B6M016"/>
<protein>
    <submittedName>
        <fullName evidence="2">Uncharacterized protein</fullName>
    </submittedName>
</protein>
<gene>
    <name evidence="2" type="ORF">g.6526</name>
</gene>
<name>A0A1B6M016_9HEMI</name>
<accession>A0A1B6M016</accession>